<comment type="caution">
    <text evidence="5">The sequence shown here is derived from an EMBL/GenBank/DDBJ whole genome shotgun (WGS) entry which is preliminary data.</text>
</comment>
<dbReference type="PROSITE" id="PS50203">
    <property type="entry name" value="CALPAIN_CAT"/>
    <property type="match status" value="1"/>
</dbReference>
<evidence type="ECO:0000313" key="7">
    <source>
        <dbReference type="Proteomes" id="UP001152797"/>
    </source>
</evidence>
<accession>A0A9P1BPC1</accession>
<reference evidence="6 7" key="2">
    <citation type="submission" date="2024-05" db="EMBL/GenBank/DDBJ databases">
        <authorList>
            <person name="Chen Y."/>
            <person name="Shah S."/>
            <person name="Dougan E. K."/>
            <person name="Thang M."/>
            <person name="Chan C."/>
        </authorList>
    </citation>
    <scope>NUCLEOTIDE SEQUENCE [LARGE SCALE GENOMIC DNA]</scope>
</reference>
<dbReference type="NCBIfam" id="TIGR00756">
    <property type="entry name" value="PPR"/>
    <property type="match status" value="2"/>
</dbReference>
<feature type="repeat" description="PPR" evidence="3">
    <location>
        <begin position="1230"/>
        <end position="1264"/>
    </location>
</feature>
<dbReference type="Gene3D" id="3.90.70.10">
    <property type="entry name" value="Cysteine proteinases"/>
    <property type="match status" value="1"/>
</dbReference>
<dbReference type="Pfam" id="PF01535">
    <property type="entry name" value="PPR"/>
    <property type="match status" value="1"/>
</dbReference>
<dbReference type="SUPFAM" id="SSF54001">
    <property type="entry name" value="Cysteine proteinases"/>
    <property type="match status" value="1"/>
</dbReference>
<comment type="caution">
    <text evidence="2">Lacks conserved residue(s) required for the propagation of feature annotation.</text>
</comment>
<sequence>MTPTTSYFANLIVMTLRDGLIVAMATATFKPPETKLTKISPDVWLMLWRAPWARASLGDLDACDQRWRKDEALAQLYLRLSQWEREGVKQSHNFYDVSTSFILLARGASFARQATAEQEAKMDSVVRDRLLRAMSRLGGYPERCGICVAALDTVSQGIQGHFRPGSFGYQTAGDLLVEKHVQRLPSGKYCHSLALDRTHWSNHYVSPLEIHEHFARDVVYGKRVLVLHGGEGSLPTAALRFATSVTAAGVDPGAALRIDELILDMTSMLARVDLFLLVSLPPGVGALLAFEVTCRFGVQTIDAGALALTASPGLRPPSPLSSPVAWSTATPSVETGQPQRVMLNGPWEVQVAADTATLQDLTEEWQSLQVPFAPQSYRGLATKISAVEAVWYRKRLQLDRTWCDGTLQLAVDACDWECAFYLNGIPLGIHQGGYDPFTLPLPKLGEMCDTNLWLLVRAWDPTDDGCEFTDHPPIPCEGCCLTGWQPRGKQSLKPASIMYTGVTGLWRGGLWIEQLPMCHISSFNITVLEATEVLVQVEAMCDQPLALQVFSAQRIIATATGPCCEMHLHMEEELKLKPWSPEAPHLYELRLFLGDASERRPFAWRQLEISEGRVLLNGEAIFMHGVLYQGYWPESLLTPPDAAAVERDLRAIKACGFNTVRVHAVVMDANFYSLCDQLGLMVWQDMPSGDMRALPVWAEDRAIAEELTGSSLDEITRSPESKAAFQRELKAMLRYLAPYASVVVWVLFNEGWGQSNTQETVDLVKRMDGQRLVNAVSGWNDLGALGHFIDIHNYEDNSSIFGPLPQSFSSYAAWGYNVSGRSHSDTCCKVAVFACFEGPKPRTPWVTPWVTSWSPWSPWCWGCPQSLALLCIVPRRQLRLHRPHRARAPAVRLRAEAMETVEGETSDASPVDASPVEPTWLDKMRRACGLRRFDVVARIALSLKDTETAMELVQALAFECLKHQAFFLKAVLREFRLQNVAPELAVELFWKTELWFRAQGPKVHEWNEVVYAFVLANHYEEAWDLVTSMEDASEMPAPSAATYGILLLPMATQQGPRAANEILARQRLKGNPNPLHHLIMAMFYVQEKNLGIAKAHVRQGERLIRQLRATLEHYPEKRQFHPLTTYLYATLMAGYRRLGRVQDCFTIFGVVQQHAVQPSAIVFAILQQACWGHLDATGEVRQILRLMEDMNVQPETSNYNALIRTYSDSGQFTNALQVANRLREAGVAWNEFTYTYLLFAAVNAGQVELGVRLLSQMRSDGVRPSSKQYITVFLGLAKSGYYEDAIRVFERLVSLGSCGTEAFNVMIGIHCERGSMTAAMTTMERMKEAGIGPDVTSWQILLTGYAFEGQYDKILELQEAFTSFRKNLQAAAQNVSVTSVARQVAKSQLQRQRQWTKVYDILIDAALWNGEWSRAVALLKDVVDLGFPVDLVKHRRLVQDLKEFYGGKDAAIGIAAEVIAADKELPDPTTTGREWLAKVSASSRYADSSGTMGASKAAMVDYMSLQAFAASFSPHWLDGVRSGATTALPELCKEMLLSAESSETLDASAAYEILHVYYHATVHRRAVVPLKLDRGQHLHLRSNALETVSTLRELFDLNGWPTGQLESPRYVFLRPNAFALDAFLLLLGLASSYPHSILFLREADLADLAPETPTEASGLPVTKQSLQRQWSRALTVTIGATMRTFPAALLLNSRTMLATGDLNLSSSDFERKLRDALAGRDPSSVEEEFVPNKEDQATEAWSAWLQRQGLSRLLRHDSRGALRSDGVTTKAARLEIQNFRLKGMADGQVSGNSVLRIAQLSTACPPFERRVPVLGEYGGLGYAVEGHQWSSTAWGYGEKEVNRDPAVFAENLEKLLGRLLAAICEGGVSAAIYTQWMDVETEVNGLLTYDRHFKLPLEFYQEFSERVMATKQCWAASCQGKKKPPPPADGFFAKLFGMSSPLEVQVDSESDQENPVDEQTGLVGAHSYSILAAVEAPANGGTSWFRKERWIRLRNPWGTGRWKGPGQKTGLLPFSGAMVNCGILQKQRQPKQVDQDHQEGPEGLVLEEDAGTFWMRFADFCEEFATVQVSDYCAGYVSSLCPLKPDSAQARTLMACTLELPGSSQTPVEVVISVIQESDEAFRRRKKFSAARLELFEFTSPASTPSRSTRGARHVASSSFAMQRETLLRGKMKPGVGYMAVVHWLQATPLQSWKCQCTLRVYAPQRLQLDPLRDSAIAISSMREAYEAAAMGPRGACLKEQGGVQLRCWSDRDSGTIVLVFDATTAQPAGLLASIHWRLQNAHLQPNFPAEGIEAKGGPAEHIQHVELVPGQRQVTLVSWLDPLMAFSASYSWQAATDPSAAVGAPVGTQLPGRFSGAYRKVERQAVHEECYLKYVMFGVQDRSILRTASRCLSCSEPVARINGYGGQFFEFTAGQLGDHTAGRVHLECHEAFQRRFAASCLHCRKPILKMDGFSGRHFKYQDGHFGSHGGGSVHEECNEAFLRQWAPKCMHCKEPLLKSERFSGRIFDYGGAGAKSKQAVHEECHADFQRATGSRR</sequence>
<dbReference type="GO" id="GO:0006508">
    <property type="term" value="P:proteolysis"/>
    <property type="evidence" value="ECO:0007669"/>
    <property type="project" value="InterPro"/>
</dbReference>
<name>A0A9P1BPC1_9DINO</name>
<feature type="repeat" description="PPR" evidence="3">
    <location>
        <begin position="1195"/>
        <end position="1229"/>
    </location>
</feature>
<dbReference type="InterPro" id="IPR038765">
    <property type="entry name" value="Papain-like_cys_pep_sf"/>
</dbReference>
<feature type="repeat" description="PPR" evidence="3">
    <location>
        <begin position="1299"/>
        <end position="1333"/>
    </location>
</feature>
<dbReference type="Pfam" id="PF17177">
    <property type="entry name" value="PPR_long"/>
    <property type="match status" value="1"/>
</dbReference>
<dbReference type="PANTHER" id="PTHR42732">
    <property type="entry name" value="BETA-GALACTOSIDASE"/>
    <property type="match status" value="1"/>
</dbReference>
<dbReference type="InterPro" id="IPR006103">
    <property type="entry name" value="Glyco_hydro_2_cat"/>
</dbReference>
<proteinExistence type="predicted"/>
<dbReference type="InterPro" id="IPR008979">
    <property type="entry name" value="Galactose-bd-like_sf"/>
</dbReference>
<dbReference type="PANTHER" id="PTHR42732:SF2">
    <property type="entry name" value="BETA-MANNOSIDASE"/>
    <property type="match status" value="1"/>
</dbReference>
<dbReference type="Gene3D" id="2.60.120.260">
    <property type="entry name" value="Galactose-binding domain-like"/>
    <property type="match status" value="1"/>
</dbReference>
<gene>
    <name evidence="5" type="ORF">C1SCF055_LOCUS5142</name>
</gene>
<dbReference type="GO" id="GO:0004553">
    <property type="term" value="F:hydrolase activity, hydrolyzing O-glycosyl compounds"/>
    <property type="evidence" value="ECO:0007669"/>
    <property type="project" value="InterPro"/>
</dbReference>
<dbReference type="Pfam" id="PF02836">
    <property type="entry name" value="Glyco_hydro_2_C"/>
    <property type="match status" value="1"/>
</dbReference>
<feature type="domain" description="Calpain catalytic" evidence="4">
    <location>
        <begin position="1961"/>
        <end position="2073"/>
    </location>
</feature>
<evidence type="ECO:0000256" key="2">
    <source>
        <dbReference type="PROSITE-ProRule" id="PRU00239"/>
    </source>
</evidence>
<dbReference type="PROSITE" id="PS51375">
    <property type="entry name" value="PPR"/>
    <property type="match status" value="4"/>
</dbReference>
<dbReference type="GO" id="GO:0005975">
    <property type="term" value="P:carbohydrate metabolic process"/>
    <property type="evidence" value="ECO:0007669"/>
    <property type="project" value="InterPro"/>
</dbReference>
<protein>
    <submittedName>
        <fullName evidence="6">Pentatricopeptide repeat-containing protein GUN1, chloroplastic (Pentatricopeptide repeat-containing protein At2g31400) (Protein GENOMES UNCOUPLED 1)</fullName>
    </submittedName>
</protein>
<reference evidence="5" key="1">
    <citation type="submission" date="2022-10" db="EMBL/GenBank/DDBJ databases">
        <authorList>
            <person name="Chen Y."/>
            <person name="Dougan E. K."/>
            <person name="Chan C."/>
            <person name="Rhodes N."/>
            <person name="Thang M."/>
        </authorList>
    </citation>
    <scope>NUCLEOTIDE SEQUENCE</scope>
</reference>
<dbReference type="GO" id="GO:0004198">
    <property type="term" value="F:calcium-dependent cysteine-type endopeptidase activity"/>
    <property type="evidence" value="ECO:0007669"/>
    <property type="project" value="InterPro"/>
</dbReference>
<keyword evidence="7" id="KW-1185">Reference proteome</keyword>
<dbReference type="EMBL" id="CAMXCT030000309">
    <property type="protein sequence ID" value="CAL4764274.1"/>
    <property type="molecule type" value="Genomic_DNA"/>
</dbReference>
<evidence type="ECO:0000313" key="6">
    <source>
        <dbReference type="EMBL" id="CAL4764274.1"/>
    </source>
</evidence>
<dbReference type="SUPFAM" id="SSF51445">
    <property type="entry name" value="(Trans)glycosidases"/>
    <property type="match status" value="1"/>
</dbReference>
<evidence type="ECO:0000313" key="5">
    <source>
        <dbReference type="EMBL" id="CAI3976962.1"/>
    </source>
</evidence>
<dbReference type="Proteomes" id="UP001152797">
    <property type="component" value="Unassembled WGS sequence"/>
</dbReference>
<dbReference type="EMBL" id="CAMXCT010000309">
    <property type="protein sequence ID" value="CAI3976962.1"/>
    <property type="molecule type" value="Genomic_DNA"/>
</dbReference>
<dbReference type="Gene3D" id="3.20.20.80">
    <property type="entry name" value="Glycosidases"/>
    <property type="match status" value="1"/>
</dbReference>
<dbReference type="InterPro" id="IPR051913">
    <property type="entry name" value="GH2_Domain-Containing"/>
</dbReference>
<feature type="repeat" description="PPR" evidence="3">
    <location>
        <begin position="1124"/>
        <end position="1158"/>
    </location>
</feature>
<dbReference type="InterPro" id="IPR033443">
    <property type="entry name" value="PROP1-like_PPR_dom"/>
</dbReference>
<dbReference type="InterPro" id="IPR017853">
    <property type="entry name" value="GH"/>
</dbReference>
<dbReference type="InterPro" id="IPR002885">
    <property type="entry name" value="PPR_rpt"/>
</dbReference>
<evidence type="ECO:0000259" key="4">
    <source>
        <dbReference type="PROSITE" id="PS50203"/>
    </source>
</evidence>
<dbReference type="SUPFAM" id="SSF49785">
    <property type="entry name" value="Galactose-binding domain-like"/>
    <property type="match status" value="1"/>
</dbReference>
<dbReference type="Pfam" id="PF00648">
    <property type="entry name" value="Peptidase_C2"/>
    <property type="match status" value="1"/>
</dbReference>
<evidence type="ECO:0000256" key="3">
    <source>
        <dbReference type="PROSITE-ProRule" id="PRU00708"/>
    </source>
</evidence>
<keyword evidence="1" id="KW-0677">Repeat</keyword>
<dbReference type="InterPro" id="IPR001300">
    <property type="entry name" value="Peptidase_C2_calpain_cat"/>
</dbReference>
<dbReference type="Pfam" id="PF13041">
    <property type="entry name" value="PPR_2"/>
    <property type="match status" value="1"/>
</dbReference>
<organism evidence="5">
    <name type="scientific">Cladocopium goreaui</name>
    <dbReference type="NCBI Taxonomy" id="2562237"/>
    <lineage>
        <taxon>Eukaryota</taxon>
        <taxon>Sar</taxon>
        <taxon>Alveolata</taxon>
        <taxon>Dinophyceae</taxon>
        <taxon>Suessiales</taxon>
        <taxon>Symbiodiniaceae</taxon>
        <taxon>Cladocopium</taxon>
    </lineage>
</organism>
<dbReference type="InterPro" id="IPR011990">
    <property type="entry name" value="TPR-like_helical_dom_sf"/>
</dbReference>
<evidence type="ECO:0000256" key="1">
    <source>
        <dbReference type="ARBA" id="ARBA00022737"/>
    </source>
</evidence>
<dbReference type="OrthoDB" id="408320at2759"/>
<dbReference type="EMBL" id="CAMXCT020000309">
    <property type="protein sequence ID" value="CAL1130337.1"/>
    <property type="molecule type" value="Genomic_DNA"/>
</dbReference>
<dbReference type="Gene3D" id="1.25.40.10">
    <property type="entry name" value="Tetratricopeptide repeat domain"/>
    <property type="match status" value="3"/>
</dbReference>